<name>Q5VNI3_ORYSJ</name>
<dbReference type="EMBL" id="AP004723">
    <property type="protein sequence ID" value="BAD68989.1"/>
    <property type="molecule type" value="Genomic_DNA"/>
</dbReference>
<proteinExistence type="predicted"/>
<gene>
    <name evidence="1" type="primary">OJ1126_G08.4</name>
</gene>
<dbReference type="AlphaFoldDB" id="Q5VNI3"/>
<reference evidence="1" key="1">
    <citation type="journal article" date="2002" name="Nature">
        <title>The genome sequence and structure of rice chromosome 1.</title>
        <authorList>
            <person name="Sasaki T."/>
            <person name="Matsumoto T."/>
            <person name="Yamamoto K."/>
            <person name="Sakata K."/>
            <person name="Baba T."/>
            <person name="Katayose Y."/>
            <person name="Wu J."/>
            <person name="Niimura Y."/>
            <person name="Cheng Z."/>
            <person name="Nagamura Y."/>
            <person name="Antonio B.A."/>
            <person name="Kanamori H."/>
            <person name="Hosokawa S."/>
            <person name="Masukawa M."/>
            <person name="Arikawa K."/>
            <person name="Chiden Y."/>
            <person name="Hayashi M."/>
            <person name="Okamoto M."/>
            <person name="Ando T."/>
            <person name="Aoki H."/>
            <person name="Arita K."/>
            <person name="Hamada M."/>
            <person name="Harada C."/>
            <person name="Hijishita S."/>
            <person name="Honda M."/>
            <person name="Ichikawa Y."/>
            <person name="Idonuma A."/>
            <person name="Iijima M."/>
            <person name="Ikeda M."/>
            <person name="Ikeno M."/>
            <person name="Itoh S."/>
            <person name="Itoh T."/>
            <person name="Itoh Y."/>
            <person name="Itoh Y."/>
            <person name="Iwabuchi A."/>
            <person name="Kamiya K."/>
            <person name="Karasawa W."/>
            <person name="Katagiri S."/>
            <person name="Kikuta A."/>
            <person name="Kobayashi N."/>
            <person name="Kono I."/>
            <person name="Machita K."/>
            <person name="Maehara T."/>
            <person name="Mizuno H."/>
            <person name="Mizubayashi T."/>
            <person name="Mukai Y."/>
            <person name="Nagasaki H."/>
            <person name="Nakashima M."/>
            <person name="Nakama Y."/>
            <person name="Nakamichi Y."/>
            <person name="Nakamura M."/>
            <person name="Namiki N."/>
            <person name="Negishi M."/>
            <person name="Ohta I."/>
            <person name="Ono N."/>
            <person name="Saji S."/>
            <person name="Sakai K."/>
            <person name="Shibata M."/>
            <person name="Shimokawa T."/>
            <person name="Shomura A."/>
            <person name="Song J."/>
            <person name="Takazaki Y."/>
            <person name="Terasawa K."/>
            <person name="Tsuji K."/>
            <person name="Waki K."/>
            <person name="Yamagata H."/>
            <person name="Yamane H."/>
            <person name="Yoshiki S."/>
            <person name="Yoshihara R."/>
            <person name="Yukawa K."/>
            <person name="Zhong H."/>
            <person name="Iwama H."/>
            <person name="Endo T."/>
            <person name="Ito H."/>
            <person name="Hahn J.H."/>
            <person name="Kim H.I."/>
            <person name="Eun M.Y."/>
            <person name="Yano M."/>
            <person name="Jiang J."/>
            <person name="Gojobori T."/>
        </authorList>
    </citation>
    <scope>NUCLEOTIDE SEQUENCE [LARGE SCALE GENOMIC DNA]</scope>
</reference>
<organism evidence="1">
    <name type="scientific">Oryza sativa subsp. japonica</name>
    <name type="common">Rice</name>
    <dbReference type="NCBI Taxonomy" id="39947"/>
    <lineage>
        <taxon>Eukaryota</taxon>
        <taxon>Viridiplantae</taxon>
        <taxon>Streptophyta</taxon>
        <taxon>Embryophyta</taxon>
        <taxon>Tracheophyta</taxon>
        <taxon>Spermatophyta</taxon>
        <taxon>Magnoliopsida</taxon>
        <taxon>Liliopsida</taxon>
        <taxon>Poales</taxon>
        <taxon>Poaceae</taxon>
        <taxon>BOP clade</taxon>
        <taxon>Oryzoideae</taxon>
        <taxon>Oryzeae</taxon>
        <taxon>Oryzinae</taxon>
        <taxon>Oryza</taxon>
        <taxon>Oryza sativa</taxon>
    </lineage>
</organism>
<protein>
    <submittedName>
        <fullName evidence="1">Uncharacterized protein OJ1126_G08.4</fullName>
    </submittedName>
</protein>
<evidence type="ECO:0000313" key="1">
    <source>
        <dbReference type="EMBL" id="BAD68989.1"/>
    </source>
</evidence>
<accession>Q5VNI3</accession>
<dbReference type="Proteomes" id="UP000817658">
    <property type="component" value="Chromosome 1"/>
</dbReference>
<sequence length="103" mass="11939">MVLHMFEGTTTNSRNPHDVSRKLAEIVPYMGKKYPRIRAIRKSEKCRLFLKDNSSIIPGHPKAHIQDFMKDLPISSLLGELSGYQKVIMLAVQYRDRKFHEPS</sequence>